<gene>
    <name evidence="1" type="ORF">J2X09_001678</name>
</gene>
<comment type="caution">
    <text evidence="1">The sequence shown here is derived from an EMBL/GenBank/DDBJ whole genome shotgun (WGS) entry which is preliminary data.</text>
</comment>
<dbReference type="EMBL" id="JAVDWE010000003">
    <property type="protein sequence ID" value="MDR7093946.1"/>
    <property type="molecule type" value="Genomic_DNA"/>
</dbReference>
<proteinExistence type="predicted"/>
<protein>
    <submittedName>
        <fullName evidence="1">Uncharacterized protein</fullName>
    </submittedName>
</protein>
<accession>A0ABU1V902</accession>
<reference evidence="1 2" key="1">
    <citation type="submission" date="2023-07" db="EMBL/GenBank/DDBJ databases">
        <title>Sorghum-associated microbial communities from plants grown in Nebraska, USA.</title>
        <authorList>
            <person name="Schachtman D."/>
        </authorList>
    </citation>
    <scope>NUCLEOTIDE SEQUENCE [LARGE SCALE GENOMIC DNA]</scope>
    <source>
        <strain evidence="1 2">BE240</strain>
    </source>
</reference>
<sequence length="109" mass="12162">MNFPDVRIIVHSTWRYDHTDDELRQLLGGLGERFVGSAPRGPREQVIQMVLQANKGKFTDYLVVDDSPHEFPEGTLKTLFVDGILGLGSAMNQAGLVTWLVNPALPKEE</sequence>
<evidence type="ECO:0000313" key="1">
    <source>
        <dbReference type="EMBL" id="MDR7093946.1"/>
    </source>
</evidence>
<dbReference type="Pfam" id="PF18143">
    <property type="entry name" value="HAD_SAK_2"/>
    <property type="match status" value="1"/>
</dbReference>
<evidence type="ECO:0000313" key="2">
    <source>
        <dbReference type="Proteomes" id="UP001265550"/>
    </source>
</evidence>
<name>A0ABU1V902_9BURK</name>
<keyword evidence="2" id="KW-1185">Reference proteome</keyword>
<organism evidence="1 2">
    <name type="scientific">Hydrogenophaga laconesensis</name>
    <dbReference type="NCBI Taxonomy" id="1805971"/>
    <lineage>
        <taxon>Bacteria</taxon>
        <taxon>Pseudomonadati</taxon>
        <taxon>Pseudomonadota</taxon>
        <taxon>Betaproteobacteria</taxon>
        <taxon>Burkholderiales</taxon>
        <taxon>Comamonadaceae</taxon>
        <taxon>Hydrogenophaga</taxon>
    </lineage>
</organism>
<dbReference type="Proteomes" id="UP001265550">
    <property type="component" value="Unassembled WGS sequence"/>
</dbReference>